<dbReference type="AlphaFoldDB" id="A0A917G6I5"/>
<feature type="transmembrane region" description="Helical" evidence="1">
    <location>
        <begin position="72"/>
        <end position="99"/>
    </location>
</feature>
<gene>
    <name evidence="2" type="ORF">GCM10010916_46590</name>
</gene>
<dbReference type="RefSeq" id="WP_188533489.1">
    <property type="nucleotide sequence ID" value="NZ_BMGR01000021.1"/>
</dbReference>
<keyword evidence="3" id="KW-1185">Reference proteome</keyword>
<dbReference type="NCBIfam" id="TIGR02893">
    <property type="entry name" value="spore_yabQ"/>
    <property type="match status" value="1"/>
</dbReference>
<reference evidence="2" key="2">
    <citation type="submission" date="2020-09" db="EMBL/GenBank/DDBJ databases">
        <authorList>
            <person name="Sun Q."/>
            <person name="Zhou Y."/>
        </authorList>
    </citation>
    <scope>NUCLEOTIDE SEQUENCE</scope>
    <source>
        <strain evidence="2">CGMCC 1.12987</strain>
    </source>
</reference>
<dbReference type="Pfam" id="PF09578">
    <property type="entry name" value="Spore_YabQ"/>
    <property type="match status" value="1"/>
</dbReference>
<proteinExistence type="predicted"/>
<dbReference type="InterPro" id="IPR019074">
    <property type="entry name" value="YabQ"/>
</dbReference>
<feature type="transmembrane region" description="Helical" evidence="1">
    <location>
        <begin position="106"/>
        <end position="125"/>
    </location>
</feature>
<dbReference type="EMBL" id="BMGR01000021">
    <property type="protein sequence ID" value="GGG24791.1"/>
    <property type="molecule type" value="Genomic_DNA"/>
</dbReference>
<evidence type="ECO:0008006" key="4">
    <source>
        <dbReference type="Google" id="ProtNLM"/>
    </source>
</evidence>
<comment type="caution">
    <text evidence="2">The sequence shown here is derived from an EMBL/GenBank/DDBJ whole genome shotgun (WGS) entry which is preliminary data.</text>
</comment>
<reference evidence="2" key="1">
    <citation type="journal article" date="2014" name="Int. J. Syst. Evol. Microbiol.">
        <title>Complete genome sequence of Corynebacterium casei LMG S-19264T (=DSM 44701T), isolated from a smear-ripened cheese.</title>
        <authorList>
            <consortium name="US DOE Joint Genome Institute (JGI-PGF)"/>
            <person name="Walter F."/>
            <person name="Albersmeier A."/>
            <person name="Kalinowski J."/>
            <person name="Ruckert C."/>
        </authorList>
    </citation>
    <scope>NUCLEOTIDE SEQUENCE</scope>
    <source>
        <strain evidence="2">CGMCC 1.12987</strain>
    </source>
</reference>
<accession>A0A917G6I5</accession>
<feature type="transmembrane region" description="Helical" evidence="1">
    <location>
        <begin position="131"/>
        <end position="154"/>
    </location>
</feature>
<sequence>MNLSVQLWTLAMMVMSGIGMGVAFDGYRVVSGRLQIGRLWIPVLDLLYWLLATLIVFRVLSASNEGEVRVYVFLGLLLGIALYFWLFSSSVIAFVVWLIQTIEKTFRFLVLCFDWLVLRPLLLIYRLVRVILGFLVVFSIFLFKIVVQLVSPLWRLLRWLLRPLTGLMMQKLEPAWKRWRIEERFKNSWNGLIKLWKRLF</sequence>
<organism evidence="2 3">
    <name type="scientific">Paenibacillus abyssi</name>
    <dbReference type="NCBI Taxonomy" id="1340531"/>
    <lineage>
        <taxon>Bacteria</taxon>
        <taxon>Bacillati</taxon>
        <taxon>Bacillota</taxon>
        <taxon>Bacilli</taxon>
        <taxon>Bacillales</taxon>
        <taxon>Paenibacillaceae</taxon>
        <taxon>Paenibacillus</taxon>
    </lineage>
</organism>
<feature type="transmembrane region" description="Helical" evidence="1">
    <location>
        <begin position="6"/>
        <end position="27"/>
    </location>
</feature>
<evidence type="ECO:0000313" key="3">
    <source>
        <dbReference type="Proteomes" id="UP000644756"/>
    </source>
</evidence>
<dbReference type="Proteomes" id="UP000644756">
    <property type="component" value="Unassembled WGS sequence"/>
</dbReference>
<feature type="transmembrane region" description="Helical" evidence="1">
    <location>
        <begin position="39"/>
        <end position="60"/>
    </location>
</feature>
<protein>
    <recommendedName>
        <fullName evidence="4">Spore cortex biosynthesis protein YabQ</fullName>
    </recommendedName>
</protein>
<keyword evidence="1" id="KW-1133">Transmembrane helix</keyword>
<keyword evidence="1" id="KW-0472">Membrane</keyword>
<evidence type="ECO:0000313" key="2">
    <source>
        <dbReference type="EMBL" id="GGG24791.1"/>
    </source>
</evidence>
<keyword evidence="1" id="KW-0812">Transmembrane</keyword>
<evidence type="ECO:0000256" key="1">
    <source>
        <dbReference type="SAM" id="Phobius"/>
    </source>
</evidence>
<name>A0A917G6I5_9BACL</name>